<organism evidence="1 2">
    <name type="scientific">Roridomyces roridus</name>
    <dbReference type="NCBI Taxonomy" id="1738132"/>
    <lineage>
        <taxon>Eukaryota</taxon>
        <taxon>Fungi</taxon>
        <taxon>Dikarya</taxon>
        <taxon>Basidiomycota</taxon>
        <taxon>Agaricomycotina</taxon>
        <taxon>Agaricomycetes</taxon>
        <taxon>Agaricomycetidae</taxon>
        <taxon>Agaricales</taxon>
        <taxon>Marasmiineae</taxon>
        <taxon>Mycenaceae</taxon>
        <taxon>Roridomyces</taxon>
    </lineage>
</organism>
<name>A0AAD7F997_9AGAR</name>
<evidence type="ECO:0000313" key="2">
    <source>
        <dbReference type="Proteomes" id="UP001221142"/>
    </source>
</evidence>
<reference evidence="1" key="1">
    <citation type="submission" date="2023-03" db="EMBL/GenBank/DDBJ databases">
        <title>Massive genome expansion in bonnet fungi (Mycena s.s.) driven by repeated elements and novel gene families across ecological guilds.</title>
        <authorList>
            <consortium name="Lawrence Berkeley National Laboratory"/>
            <person name="Harder C.B."/>
            <person name="Miyauchi S."/>
            <person name="Viragh M."/>
            <person name="Kuo A."/>
            <person name="Thoen E."/>
            <person name="Andreopoulos B."/>
            <person name="Lu D."/>
            <person name="Skrede I."/>
            <person name="Drula E."/>
            <person name="Henrissat B."/>
            <person name="Morin E."/>
            <person name="Kohler A."/>
            <person name="Barry K."/>
            <person name="LaButti K."/>
            <person name="Morin E."/>
            <person name="Salamov A."/>
            <person name="Lipzen A."/>
            <person name="Mereny Z."/>
            <person name="Hegedus B."/>
            <person name="Baldrian P."/>
            <person name="Stursova M."/>
            <person name="Weitz H."/>
            <person name="Taylor A."/>
            <person name="Grigoriev I.V."/>
            <person name="Nagy L.G."/>
            <person name="Martin F."/>
            <person name="Kauserud H."/>
        </authorList>
    </citation>
    <scope>NUCLEOTIDE SEQUENCE</scope>
    <source>
        <strain evidence="1">9284</strain>
    </source>
</reference>
<dbReference type="Proteomes" id="UP001221142">
    <property type="component" value="Unassembled WGS sequence"/>
</dbReference>
<gene>
    <name evidence="1" type="ORF">FB45DRAFT_1043155</name>
</gene>
<protein>
    <submittedName>
        <fullName evidence="1">Uncharacterized protein</fullName>
    </submittedName>
</protein>
<proteinExistence type="predicted"/>
<dbReference type="EMBL" id="JARKIF010000091">
    <property type="protein sequence ID" value="KAJ7604783.1"/>
    <property type="molecule type" value="Genomic_DNA"/>
</dbReference>
<dbReference type="AlphaFoldDB" id="A0AAD7F997"/>
<accession>A0AAD7F997</accession>
<evidence type="ECO:0000313" key="1">
    <source>
        <dbReference type="EMBL" id="KAJ7604783.1"/>
    </source>
</evidence>
<sequence length="87" mass="9613">MSQPLLLSVCNPWLELWMKRALASHLSFQAPSHPIRRFKSIVNVSAATLPAFSMPPTSDVTCLPYLYRPMPSWSDVSVGCIVGVVVL</sequence>
<comment type="caution">
    <text evidence="1">The sequence shown here is derived from an EMBL/GenBank/DDBJ whole genome shotgun (WGS) entry which is preliminary data.</text>
</comment>
<keyword evidence="2" id="KW-1185">Reference proteome</keyword>